<protein>
    <submittedName>
        <fullName evidence="1">Uncharacterized protein</fullName>
    </submittedName>
</protein>
<evidence type="ECO:0000313" key="1">
    <source>
        <dbReference type="EMBL" id="MBX58491.1"/>
    </source>
</evidence>
<sequence>MYSLLKRTRENFAPLHKLIFLVSLLAT</sequence>
<organism evidence="1">
    <name type="scientific">Rhizophora mucronata</name>
    <name type="common">Asiatic mangrove</name>
    <dbReference type="NCBI Taxonomy" id="61149"/>
    <lineage>
        <taxon>Eukaryota</taxon>
        <taxon>Viridiplantae</taxon>
        <taxon>Streptophyta</taxon>
        <taxon>Embryophyta</taxon>
        <taxon>Tracheophyta</taxon>
        <taxon>Spermatophyta</taxon>
        <taxon>Magnoliopsida</taxon>
        <taxon>eudicotyledons</taxon>
        <taxon>Gunneridae</taxon>
        <taxon>Pentapetalae</taxon>
        <taxon>rosids</taxon>
        <taxon>fabids</taxon>
        <taxon>Malpighiales</taxon>
        <taxon>Rhizophoraceae</taxon>
        <taxon>Rhizophora</taxon>
    </lineage>
</organism>
<proteinExistence type="predicted"/>
<dbReference type="EMBL" id="GGEC01078007">
    <property type="protein sequence ID" value="MBX58491.1"/>
    <property type="molecule type" value="Transcribed_RNA"/>
</dbReference>
<accession>A0A2P2PUU4</accession>
<reference evidence="1" key="1">
    <citation type="submission" date="2018-02" db="EMBL/GenBank/DDBJ databases">
        <title>Rhizophora mucronata_Transcriptome.</title>
        <authorList>
            <person name="Meera S.P."/>
            <person name="Sreeshan A."/>
            <person name="Augustine A."/>
        </authorList>
    </citation>
    <scope>NUCLEOTIDE SEQUENCE</scope>
    <source>
        <tissue evidence="1">Leaf</tissue>
    </source>
</reference>
<dbReference type="AlphaFoldDB" id="A0A2P2PUU4"/>
<name>A0A2P2PUU4_RHIMU</name>